<reference evidence="7 8" key="1">
    <citation type="journal article" date="2021" name="Hortic Res">
        <title>The domestication of Cucurbita argyrosperma as revealed by the genome of its wild relative.</title>
        <authorList>
            <person name="Barrera-Redondo J."/>
            <person name="Sanchez-de la Vega G."/>
            <person name="Aguirre-Liguori J.A."/>
            <person name="Castellanos-Morales G."/>
            <person name="Gutierrez-Guerrero Y.T."/>
            <person name="Aguirre-Dugua X."/>
            <person name="Aguirre-Planter E."/>
            <person name="Tenaillon M.I."/>
            <person name="Lira-Saade R."/>
            <person name="Eguiarte L.E."/>
        </authorList>
    </citation>
    <scope>NUCLEOTIDE SEQUENCE [LARGE SCALE GENOMIC DNA]</scope>
    <source>
        <strain evidence="7">JBR-2021</strain>
    </source>
</reference>
<keyword evidence="2 5" id="KW-0812">Transmembrane</keyword>
<organism evidence="7 8">
    <name type="scientific">Cucurbita argyrosperma subsp. sororia</name>
    <dbReference type="NCBI Taxonomy" id="37648"/>
    <lineage>
        <taxon>Eukaryota</taxon>
        <taxon>Viridiplantae</taxon>
        <taxon>Streptophyta</taxon>
        <taxon>Embryophyta</taxon>
        <taxon>Tracheophyta</taxon>
        <taxon>Spermatophyta</taxon>
        <taxon>Magnoliopsida</taxon>
        <taxon>eudicotyledons</taxon>
        <taxon>Gunneridae</taxon>
        <taxon>Pentapetalae</taxon>
        <taxon>rosids</taxon>
        <taxon>fabids</taxon>
        <taxon>Cucurbitales</taxon>
        <taxon>Cucurbitaceae</taxon>
        <taxon>Cucurbiteae</taxon>
        <taxon>Cucurbita</taxon>
    </lineage>
</organism>
<feature type="domain" description="Nodulin-like" evidence="6">
    <location>
        <begin position="50"/>
        <end position="168"/>
    </location>
</feature>
<feature type="transmembrane region" description="Helical" evidence="5">
    <location>
        <begin position="136"/>
        <end position="156"/>
    </location>
</feature>
<sequence length="177" mass="19513">MIGCGSPYLFGTYSKLLKTKFDYNQTQLNTLGFAKDLGSNIGVFAGLFAENFPNTAVMVTSVRNFPDQRGIILGLLKGFVGLGGAILTQINLAIYRNQNSIDLLLLLSWLPSIVCFLCFLPIRTIKARKHPQELKVFYQLLYVSIAIAVFLLFLTITQRNITFSQAGYAGGVRSSSS</sequence>
<feature type="non-terminal residue" evidence="7">
    <location>
        <position position="1"/>
    </location>
</feature>
<evidence type="ECO:0000256" key="1">
    <source>
        <dbReference type="ARBA" id="ARBA00004141"/>
    </source>
</evidence>
<dbReference type="EMBL" id="JAGKQH010000013">
    <property type="protein sequence ID" value="KAG6583537.1"/>
    <property type="molecule type" value="Genomic_DNA"/>
</dbReference>
<protein>
    <recommendedName>
        <fullName evidence="6">Nodulin-like domain-containing protein</fullName>
    </recommendedName>
</protein>
<keyword evidence="8" id="KW-1185">Reference proteome</keyword>
<comment type="caution">
    <text evidence="7">The sequence shown here is derived from an EMBL/GenBank/DDBJ whole genome shotgun (WGS) entry which is preliminary data.</text>
</comment>
<feature type="transmembrane region" description="Helical" evidence="5">
    <location>
        <begin position="101"/>
        <end position="124"/>
    </location>
</feature>
<evidence type="ECO:0000259" key="6">
    <source>
        <dbReference type="Pfam" id="PF06813"/>
    </source>
</evidence>
<feature type="transmembrane region" description="Helical" evidence="5">
    <location>
        <begin position="71"/>
        <end position="95"/>
    </location>
</feature>
<evidence type="ECO:0000256" key="5">
    <source>
        <dbReference type="SAM" id="Phobius"/>
    </source>
</evidence>
<gene>
    <name evidence="7" type="ORF">SDJN03_19469</name>
</gene>
<keyword evidence="3 5" id="KW-1133">Transmembrane helix</keyword>
<evidence type="ECO:0000313" key="7">
    <source>
        <dbReference type="EMBL" id="KAG6583537.1"/>
    </source>
</evidence>
<proteinExistence type="predicted"/>
<dbReference type="PANTHER" id="PTHR21576">
    <property type="entry name" value="UNCHARACTERIZED NODULIN-LIKE PROTEIN"/>
    <property type="match status" value="1"/>
</dbReference>
<comment type="subcellular location">
    <subcellularLocation>
        <location evidence="1">Membrane</location>
        <topology evidence="1">Multi-pass membrane protein</topology>
    </subcellularLocation>
</comment>
<keyword evidence="4 5" id="KW-0472">Membrane</keyword>
<dbReference type="GO" id="GO:0016020">
    <property type="term" value="C:membrane"/>
    <property type="evidence" value="ECO:0007669"/>
    <property type="project" value="UniProtKB-SubCell"/>
</dbReference>
<dbReference type="Pfam" id="PF06813">
    <property type="entry name" value="Nodulin-like"/>
    <property type="match status" value="1"/>
</dbReference>
<evidence type="ECO:0000256" key="4">
    <source>
        <dbReference type="ARBA" id="ARBA00023136"/>
    </source>
</evidence>
<accession>A0AAV6MNY7</accession>
<evidence type="ECO:0000256" key="2">
    <source>
        <dbReference type="ARBA" id="ARBA00022692"/>
    </source>
</evidence>
<name>A0AAV6MNY7_9ROSI</name>
<dbReference type="AlphaFoldDB" id="A0AAV6MNY7"/>
<dbReference type="InterPro" id="IPR010658">
    <property type="entry name" value="Nodulin-like"/>
</dbReference>
<dbReference type="PANTHER" id="PTHR21576:SF29">
    <property type="entry name" value="NODULIN-LIKE DOMAIN-CONTAINING PROTEIN"/>
    <property type="match status" value="1"/>
</dbReference>
<dbReference type="Proteomes" id="UP000685013">
    <property type="component" value="Chromosome 13"/>
</dbReference>
<evidence type="ECO:0000313" key="8">
    <source>
        <dbReference type="Proteomes" id="UP000685013"/>
    </source>
</evidence>
<evidence type="ECO:0000256" key="3">
    <source>
        <dbReference type="ARBA" id="ARBA00022989"/>
    </source>
</evidence>